<sequence length="87" mass="9921">MRTAEYAECAECAEGNAEDFRVRVAKAAPKDLCYFIIVVLVVPFLVHKDSERLEFYKFYVTKKGTPVWRPLFIISAGVLYILRALCG</sequence>
<dbReference type="EMBL" id="LSGP01000020">
    <property type="protein sequence ID" value="KYZ75687.1"/>
    <property type="molecule type" value="Genomic_DNA"/>
</dbReference>
<dbReference type="STRING" id="1794912.AXX12_10770"/>
<accession>A0A154BNW6</accession>
<keyword evidence="1" id="KW-0812">Transmembrane</keyword>
<organism evidence="2 3">
    <name type="scientific">Anaerosporomusa subterranea</name>
    <dbReference type="NCBI Taxonomy" id="1794912"/>
    <lineage>
        <taxon>Bacteria</taxon>
        <taxon>Bacillati</taxon>
        <taxon>Bacillota</taxon>
        <taxon>Negativicutes</taxon>
        <taxon>Acetonemataceae</taxon>
        <taxon>Anaerosporomusa</taxon>
    </lineage>
</organism>
<dbReference type="Proteomes" id="UP000076268">
    <property type="component" value="Unassembled WGS sequence"/>
</dbReference>
<proteinExistence type="predicted"/>
<feature type="transmembrane region" description="Helical" evidence="1">
    <location>
        <begin position="31"/>
        <end position="47"/>
    </location>
</feature>
<feature type="transmembrane region" description="Helical" evidence="1">
    <location>
        <begin position="67"/>
        <end position="86"/>
    </location>
</feature>
<evidence type="ECO:0000313" key="3">
    <source>
        <dbReference type="Proteomes" id="UP000076268"/>
    </source>
</evidence>
<reference evidence="2 3" key="1">
    <citation type="submission" date="2016-02" db="EMBL/GenBank/DDBJ databases">
        <title>Anaerosporomusa subterraneum gen. nov., sp. nov., a spore-forming obligate anaerobe isolated from saprolite.</title>
        <authorList>
            <person name="Choi J.K."/>
            <person name="Shah M."/>
            <person name="Yee N."/>
        </authorList>
    </citation>
    <scope>NUCLEOTIDE SEQUENCE [LARGE SCALE GENOMIC DNA]</scope>
    <source>
        <strain evidence="2 3">RU4</strain>
    </source>
</reference>
<keyword evidence="1" id="KW-0472">Membrane</keyword>
<gene>
    <name evidence="2" type="ORF">AXX12_10770</name>
</gene>
<keyword evidence="1" id="KW-1133">Transmembrane helix</keyword>
<keyword evidence="3" id="KW-1185">Reference proteome</keyword>
<evidence type="ECO:0000256" key="1">
    <source>
        <dbReference type="SAM" id="Phobius"/>
    </source>
</evidence>
<protein>
    <submittedName>
        <fullName evidence="2">Uncharacterized protein</fullName>
    </submittedName>
</protein>
<evidence type="ECO:0000313" key="2">
    <source>
        <dbReference type="EMBL" id="KYZ75687.1"/>
    </source>
</evidence>
<dbReference type="AlphaFoldDB" id="A0A154BNW6"/>
<name>A0A154BNW6_ANASB</name>
<comment type="caution">
    <text evidence="2">The sequence shown here is derived from an EMBL/GenBank/DDBJ whole genome shotgun (WGS) entry which is preliminary data.</text>
</comment>